<name>I3R7Z3_HALMT</name>
<dbReference type="HOGENOM" id="CLU_101251_0_0_2"/>
<dbReference type="PANTHER" id="PTHR34236:SF1">
    <property type="entry name" value="DIMETHYL SULFOXIDE REDUCTASE TRANSCRIPTIONAL ACTIVATOR"/>
    <property type="match status" value="1"/>
</dbReference>
<evidence type="ECO:0000259" key="3">
    <source>
        <dbReference type="Pfam" id="PF04967"/>
    </source>
</evidence>
<evidence type="ECO:0000256" key="1">
    <source>
        <dbReference type="ARBA" id="ARBA00023015"/>
    </source>
</evidence>
<protein>
    <recommendedName>
        <fullName evidence="3">HTH bat-type domain-containing protein</fullName>
    </recommendedName>
</protein>
<sequence>MASQPLDDHLFEIVEVTTSDGDKLVRHFEDAPEVRSFEVIHSHAQTILIRFTIPISETYNALLESGNLPLYPIPLHDGWFSGEIRASHQQLSAYVAELSAAGVPYQILSVTQTHDSVELLTERQWEFVTAAVEQGFYDTSRECTLSELAETLDVNVSAVSRLRHRAESRIISSFVAEAGPKNRS</sequence>
<dbReference type="Proteomes" id="UP000006469">
    <property type="component" value="Chromosome"/>
</dbReference>
<dbReference type="KEGG" id="hme:HFX_2675"/>
<dbReference type="Pfam" id="PF04967">
    <property type="entry name" value="HTH_10"/>
    <property type="match status" value="1"/>
</dbReference>
<evidence type="ECO:0000256" key="2">
    <source>
        <dbReference type="ARBA" id="ARBA00023163"/>
    </source>
</evidence>
<organism evidence="4 5">
    <name type="scientific">Haloferax mediterranei (strain ATCC 33500 / DSM 1411 / JCM 8866 / NBRC 14739 / NCIMB 2177 / R-4)</name>
    <name type="common">Halobacterium mediterranei</name>
    <dbReference type="NCBI Taxonomy" id="523841"/>
    <lineage>
        <taxon>Archaea</taxon>
        <taxon>Methanobacteriati</taxon>
        <taxon>Methanobacteriota</taxon>
        <taxon>Stenosarchaea group</taxon>
        <taxon>Halobacteria</taxon>
        <taxon>Halobacteriales</taxon>
        <taxon>Haloferacaceae</taxon>
        <taxon>Haloferax</taxon>
    </lineage>
</organism>
<dbReference type="InterPro" id="IPR013324">
    <property type="entry name" value="RNA_pol_sigma_r3/r4-like"/>
</dbReference>
<keyword evidence="2" id="KW-0804">Transcription</keyword>
<proteinExistence type="predicted"/>
<gene>
    <name evidence="4" type="ordered locus">HFX_2675</name>
</gene>
<dbReference type="EMBL" id="CP001868">
    <property type="protein sequence ID" value="AFK20353.1"/>
    <property type="molecule type" value="Genomic_DNA"/>
</dbReference>
<dbReference type="SUPFAM" id="SSF88659">
    <property type="entry name" value="Sigma3 and sigma4 domains of RNA polymerase sigma factors"/>
    <property type="match status" value="1"/>
</dbReference>
<reference evidence="4 5" key="1">
    <citation type="journal article" date="2012" name="J. Bacteriol.">
        <title>Complete genome sequence of the metabolically versatile halophilic archaeon Haloferax mediterranei, a poly(3-hydroxybutyrate-co-3-hydroxyvalerate) producer.</title>
        <authorList>
            <person name="Han J."/>
            <person name="Zhang F."/>
            <person name="Hou J."/>
            <person name="Liu X."/>
            <person name="Li M."/>
            <person name="Liu H."/>
            <person name="Cai L."/>
            <person name="Zhang B."/>
            <person name="Chen Y."/>
            <person name="Zhou J."/>
            <person name="Hu S."/>
            <person name="Xiang H."/>
        </authorList>
    </citation>
    <scope>NUCLEOTIDE SEQUENCE [LARGE SCALE GENOMIC DNA]</scope>
    <source>
        <strain evidence="5">ATCC 33500 / DSM 1411 / JCM 8866 / NBRC 14739 / NCIMB 2177 / R-4</strain>
    </source>
</reference>
<evidence type="ECO:0000313" key="5">
    <source>
        <dbReference type="Proteomes" id="UP000006469"/>
    </source>
</evidence>
<accession>I3R7Z3</accession>
<dbReference type="PANTHER" id="PTHR34236">
    <property type="entry name" value="DIMETHYL SULFOXIDE REDUCTASE TRANSCRIPTIONAL ACTIVATOR"/>
    <property type="match status" value="1"/>
</dbReference>
<dbReference type="InterPro" id="IPR007050">
    <property type="entry name" value="HTH_bacterioopsin"/>
</dbReference>
<evidence type="ECO:0000313" key="4">
    <source>
        <dbReference type="EMBL" id="AFK20353.1"/>
    </source>
</evidence>
<feature type="domain" description="HTH bat-type" evidence="3">
    <location>
        <begin position="120"/>
        <end position="171"/>
    </location>
</feature>
<keyword evidence="1" id="KW-0805">Transcription regulation</keyword>
<dbReference type="AlphaFoldDB" id="I3R7Z3"/>
<dbReference type="eggNOG" id="arCOG02271">
    <property type="taxonomic scope" value="Archaea"/>
</dbReference>